<evidence type="ECO:0000256" key="5">
    <source>
        <dbReference type="ARBA" id="ARBA00023136"/>
    </source>
</evidence>
<evidence type="ECO:0000256" key="3">
    <source>
        <dbReference type="ARBA" id="ARBA00022544"/>
    </source>
</evidence>
<evidence type="ECO:0000256" key="1">
    <source>
        <dbReference type="ARBA" id="ARBA00004635"/>
    </source>
</evidence>
<keyword evidence="5" id="KW-0472">Membrane</keyword>
<evidence type="ECO:0000259" key="8">
    <source>
        <dbReference type="Pfam" id="PF05504"/>
    </source>
</evidence>
<evidence type="ECO:0000256" key="7">
    <source>
        <dbReference type="ARBA" id="ARBA00023288"/>
    </source>
</evidence>
<dbReference type="Pfam" id="PF05504">
    <property type="entry name" value="Spore_GerAC"/>
    <property type="match status" value="1"/>
</dbReference>
<evidence type="ECO:0000256" key="4">
    <source>
        <dbReference type="ARBA" id="ARBA00022729"/>
    </source>
</evidence>
<keyword evidence="6" id="KW-0564">Palmitate</keyword>
<evidence type="ECO:0000259" key="9">
    <source>
        <dbReference type="Pfam" id="PF25198"/>
    </source>
</evidence>
<evidence type="ECO:0000313" key="11">
    <source>
        <dbReference type="Proteomes" id="UP001500340"/>
    </source>
</evidence>
<dbReference type="Proteomes" id="UP001500340">
    <property type="component" value="Unassembled WGS sequence"/>
</dbReference>
<dbReference type="InterPro" id="IPR046953">
    <property type="entry name" value="Spore_GerAC-like_C"/>
</dbReference>
<feature type="domain" description="Spore germination GerAC-like C-terminal" evidence="8">
    <location>
        <begin position="227"/>
        <end position="393"/>
    </location>
</feature>
<dbReference type="RefSeq" id="WP_343857900.1">
    <property type="nucleotide sequence ID" value="NZ_BAAACX010000006.1"/>
</dbReference>
<dbReference type="EMBL" id="BAAACX010000006">
    <property type="protein sequence ID" value="GAA0379617.1"/>
    <property type="molecule type" value="Genomic_DNA"/>
</dbReference>
<keyword evidence="4" id="KW-0732">Signal</keyword>
<protein>
    <submittedName>
        <fullName evidence="10">Ger(X)C family spore germination protein</fullName>
    </submittedName>
</protein>
<evidence type="ECO:0000256" key="2">
    <source>
        <dbReference type="ARBA" id="ARBA00007886"/>
    </source>
</evidence>
<dbReference type="PANTHER" id="PTHR35789:SF1">
    <property type="entry name" value="SPORE GERMINATION PROTEIN B3"/>
    <property type="match status" value="1"/>
</dbReference>
<keyword evidence="7" id="KW-0449">Lipoprotein</keyword>
<gene>
    <name evidence="10" type="ORF">GCM10008933_08460</name>
</gene>
<feature type="domain" description="Spore germination protein N-terminal" evidence="9">
    <location>
        <begin position="27"/>
        <end position="200"/>
    </location>
</feature>
<evidence type="ECO:0000256" key="6">
    <source>
        <dbReference type="ARBA" id="ARBA00023139"/>
    </source>
</evidence>
<keyword evidence="3" id="KW-0309">Germination</keyword>
<reference evidence="10 11" key="1">
    <citation type="journal article" date="2019" name="Int. J. Syst. Evol. Microbiol.">
        <title>The Global Catalogue of Microorganisms (GCM) 10K type strain sequencing project: providing services to taxonomists for standard genome sequencing and annotation.</title>
        <authorList>
            <consortium name="The Broad Institute Genomics Platform"/>
            <consortium name="The Broad Institute Genome Sequencing Center for Infectious Disease"/>
            <person name="Wu L."/>
            <person name="Ma J."/>
        </authorList>
    </citation>
    <scope>NUCLEOTIDE SEQUENCE [LARGE SCALE GENOMIC DNA]</scope>
    <source>
        <strain evidence="10 11">JCM 12774</strain>
    </source>
</reference>
<organism evidence="10 11">
    <name type="scientific">Paenibacillus motobuensis</name>
    <dbReference type="NCBI Taxonomy" id="295324"/>
    <lineage>
        <taxon>Bacteria</taxon>
        <taxon>Bacillati</taxon>
        <taxon>Bacillota</taxon>
        <taxon>Bacilli</taxon>
        <taxon>Bacillales</taxon>
        <taxon>Paenibacillaceae</taxon>
        <taxon>Paenibacillus</taxon>
    </lineage>
</organism>
<dbReference type="PANTHER" id="PTHR35789">
    <property type="entry name" value="SPORE GERMINATION PROTEIN B3"/>
    <property type="match status" value="1"/>
</dbReference>
<comment type="subcellular location">
    <subcellularLocation>
        <location evidence="1">Membrane</location>
        <topology evidence="1">Lipid-anchor</topology>
    </subcellularLocation>
</comment>
<sequence length="397" mass="44428">MSRMKRCVLVIFLILMLLNLTGCWGIKEIEDQTVLVGIGMDVGNPSSEEKQLAENGNYYPKKNRVTLTFQIIPFEMRQSSGKGDKSSSELYSNIQETGDSMFQMLRKMATRRSKPIMGHHVKVIVISQELAKRVEIDKLLKFVLRDNDIRPSCLVLMSESKASDTLVSNNSGEIPSLELTGLAENASKASNVLPPKSLTKLDGIINSGHSFTLQNLSSSSDEVAVAGASIIKGKSKKWIGSLSIREVLALSWIRGTVKGGVIKTYDKHGNVLTYEVISAKSSVKSRVNGDDISFHVNIRTKGRLIENWDTKEPAGNEEFIKEAEGYFEQELNKMISELIHKMRDVYQVDVGKFGDHLRIQHPKVWRKVEQDWDNVFSKSEVTYTVDLIIEDTGSSVK</sequence>
<dbReference type="InterPro" id="IPR008844">
    <property type="entry name" value="Spore_GerAC-like"/>
</dbReference>
<comment type="similarity">
    <text evidence="2">Belongs to the GerABKC lipoprotein family.</text>
</comment>
<name>A0ABN0Y138_9BACL</name>
<keyword evidence="11" id="KW-1185">Reference proteome</keyword>
<dbReference type="InterPro" id="IPR057336">
    <property type="entry name" value="GerAC_N"/>
</dbReference>
<evidence type="ECO:0000313" key="10">
    <source>
        <dbReference type="EMBL" id="GAA0379617.1"/>
    </source>
</evidence>
<accession>A0ABN0Y138</accession>
<dbReference type="NCBIfam" id="TIGR02887">
    <property type="entry name" value="spore_ger_x_C"/>
    <property type="match status" value="1"/>
</dbReference>
<dbReference type="InterPro" id="IPR038501">
    <property type="entry name" value="Spore_GerAC_C_sf"/>
</dbReference>
<comment type="caution">
    <text evidence="10">The sequence shown here is derived from an EMBL/GenBank/DDBJ whole genome shotgun (WGS) entry which is preliminary data.</text>
</comment>
<dbReference type="Gene3D" id="3.30.300.210">
    <property type="entry name" value="Nutrient germinant receptor protein C, domain 3"/>
    <property type="match status" value="1"/>
</dbReference>
<proteinExistence type="inferred from homology"/>
<dbReference type="Pfam" id="PF25198">
    <property type="entry name" value="Spore_GerAC_N"/>
    <property type="match status" value="1"/>
</dbReference>